<feature type="transmembrane region" description="Helical" evidence="7">
    <location>
        <begin position="99"/>
        <end position="123"/>
    </location>
</feature>
<dbReference type="PANTHER" id="PTHR45826:SF25">
    <property type="entry name" value="AMINO ACID PERMEASE-LIKE PROTEIN"/>
    <property type="match status" value="1"/>
</dbReference>
<evidence type="ECO:0000256" key="7">
    <source>
        <dbReference type="SAM" id="Phobius"/>
    </source>
</evidence>
<evidence type="ECO:0000256" key="1">
    <source>
        <dbReference type="ARBA" id="ARBA00004651"/>
    </source>
</evidence>
<evidence type="ECO:0000256" key="4">
    <source>
        <dbReference type="ARBA" id="ARBA00022692"/>
    </source>
</evidence>
<feature type="transmembrane region" description="Helical" evidence="7">
    <location>
        <begin position="285"/>
        <end position="306"/>
    </location>
</feature>
<keyword evidence="5 7" id="KW-1133">Transmembrane helix</keyword>
<feature type="transmembrane region" description="Helical" evidence="7">
    <location>
        <begin position="163"/>
        <end position="184"/>
    </location>
</feature>
<dbReference type="PANTHER" id="PTHR45826">
    <property type="entry name" value="POLYAMINE TRANSPORTER PUT1"/>
    <property type="match status" value="1"/>
</dbReference>
<dbReference type="GO" id="GO:0005886">
    <property type="term" value="C:plasma membrane"/>
    <property type="evidence" value="ECO:0007669"/>
    <property type="project" value="UniProtKB-SubCell"/>
</dbReference>
<dbReference type="InterPro" id="IPR044566">
    <property type="entry name" value="RMV1-like"/>
</dbReference>
<feature type="transmembrane region" description="Helical" evidence="7">
    <location>
        <begin position="135"/>
        <end position="151"/>
    </location>
</feature>
<feature type="transmembrane region" description="Helical" evidence="7">
    <location>
        <begin position="395"/>
        <end position="418"/>
    </location>
</feature>
<dbReference type="GO" id="GO:0022857">
    <property type="term" value="F:transmembrane transporter activity"/>
    <property type="evidence" value="ECO:0007669"/>
    <property type="project" value="InterPro"/>
</dbReference>
<dbReference type="InterPro" id="IPR002293">
    <property type="entry name" value="AA/rel_permease1"/>
</dbReference>
<feature type="transmembrane region" description="Helical" evidence="7">
    <location>
        <begin position="21"/>
        <end position="39"/>
    </location>
</feature>
<dbReference type="PIRSF" id="PIRSF006060">
    <property type="entry name" value="AA_transporter"/>
    <property type="match status" value="1"/>
</dbReference>
<proteinExistence type="predicted"/>
<evidence type="ECO:0000313" key="8">
    <source>
        <dbReference type="EMBL" id="XCB27599.1"/>
    </source>
</evidence>
<feature type="transmembrane region" description="Helical" evidence="7">
    <location>
        <begin position="51"/>
        <end position="78"/>
    </location>
</feature>
<feature type="transmembrane region" description="Helical" evidence="7">
    <location>
        <begin position="333"/>
        <end position="351"/>
    </location>
</feature>
<feature type="transmembrane region" description="Helical" evidence="7">
    <location>
        <begin position="363"/>
        <end position="383"/>
    </location>
</feature>
<feature type="transmembrane region" description="Helical" evidence="7">
    <location>
        <begin position="424"/>
        <end position="446"/>
    </location>
</feature>
<keyword evidence="4 7" id="KW-0812">Transmembrane</keyword>
<reference evidence="8" key="2">
    <citation type="journal article" date="2024" name="Environ. Microbiol.">
        <title>Genome analysis and description of Tunturibacter gen. nov. expands the diversity of Terriglobia in tundra soils.</title>
        <authorList>
            <person name="Messyasz A."/>
            <person name="Mannisto M.K."/>
            <person name="Kerkhof L.J."/>
            <person name="Haggblom M.M."/>
        </authorList>
    </citation>
    <scope>NUCLEOTIDE SEQUENCE</scope>
    <source>
        <strain evidence="8">M8UP23</strain>
    </source>
</reference>
<evidence type="ECO:0000256" key="2">
    <source>
        <dbReference type="ARBA" id="ARBA00022448"/>
    </source>
</evidence>
<organism evidence="8">
    <name type="scientific">Tunturiibacter empetritectus</name>
    <dbReference type="NCBI Taxonomy" id="3069691"/>
    <lineage>
        <taxon>Bacteria</taxon>
        <taxon>Pseudomonadati</taxon>
        <taxon>Acidobacteriota</taxon>
        <taxon>Terriglobia</taxon>
        <taxon>Terriglobales</taxon>
        <taxon>Acidobacteriaceae</taxon>
        <taxon>Tunturiibacter</taxon>
    </lineage>
</organism>
<comment type="subcellular location">
    <subcellularLocation>
        <location evidence="1">Cell membrane</location>
        <topology evidence="1">Multi-pass membrane protein</topology>
    </subcellularLocation>
</comment>
<keyword evidence="6 7" id="KW-0472">Membrane</keyword>
<evidence type="ECO:0000256" key="3">
    <source>
        <dbReference type="ARBA" id="ARBA00022475"/>
    </source>
</evidence>
<dbReference type="Gene3D" id="1.20.1740.10">
    <property type="entry name" value="Amino acid/polyamine transporter I"/>
    <property type="match status" value="1"/>
</dbReference>
<gene>
    <name evidence="8" type="ORF">RBB75_04595</name>
</gene>
<evidence type="ECO:0000256" key="6">
    <source>
        <dbReference type="ARBA" id="ARBA00023136"/>
    </source>
</evidence>
<keyword evidence="2" id="KW-0813">Transport</keyword>
<protein>
    <submittedName>
        <fullName evidence="8">APC family permease</fullName>
    </submittedName>
</protein>
<dbReference type="Pfam" id="PF13520">
    <property type="entry name" value="AA_permease_2"/>
    <property type="match status" value="1"/>
</dbReference>
<accession>A0AAU7ZF27</accession>
<evidence type="ECO:0000256" key="5">
    <source>
        <dbReference type="ARBA" id="ARBA00022989"/>
    </source>
</evidence>
<reference evidence="8" key="1">
    <citation type="submission" date="2023-08" db="EMBL/GenBank/DDBJ databases">
        <authorList>
            <person name="Messyasz A."/>
            <person name="Mannisto M.K."/>
            <person name="Kerkhof L.J."/>
            <person name="Haggblom M."/>
        </authorList>
    </citation>
    <scope>NUCLEOTIDE SEQUENCE</scope>
    <source>
        <strain evidence="8">M8UP23</strain>
    </source>
</reference>
<dbReference type="KEGG" id="temp:RBB75_04595"/>
<keyword evidence="3" id="KW-1003">Cell membrane</keyword>
<dbReference type="RefSeq" id="WP_353069716.1">
    <property type="nucleotide sequence ID" value="NZ_CP132932.1"/>
</dbReference>
<sequence length="456" mass="48301">MALGRVGLGRARAAGGGKIRLLPLIAATYFMVAGGPYGLEDVIGMAGYGRALLLLLVIPVVWSLPTSLMVGELAAAIPEEGGYYRWVRRAMGEFWGFQEAWLSLAASVFDMAIYPTIFVLYLGRIEPAWTAGYRGTAWALAVVVVCMVWNLRGARAVGEGSVGLFCVLLSPFVVLTAVGLWKGLVSGHGVEFALLRGPGVGTGRVDWAGAVSVTLWNYMGWDNASTVAQEVEEPQRNYPRAMLSATGLVALTYVLPLAAVALVGIPAAQFSTGAWTDAARELVGPWLALCVVLGGMINGGGMFNALMMSYTRVPYALAEEGLLPEVMERKNRWGVPWVSVAVCSVGWALALRLSFERLISIDLVLYGGALMLEFVALVVLRVKEPGLARPFRVPGGVWGAVGMGVGPGVLIAFALWAARGERVAGLPALEFAGIVAAAGPMVYLGARMVRKGRLGG</sequence>
<dbReference type="AlphaFoldDB" id="A0AAU7ZF27"/>
<name>A0AAU7ZF27_9BACT</name>
<feature type="transmembrane region" description="Helical" evidence="7">
    <location>
        <begin position="242"/>
        <end position="265"/>
    </location>
</feature>
<dbReference type="EMBL" id="CP132932">
    <property type="protein sequence ID" value="XCB27599.1"/>
    <property type="molecule type" value="Genomic_DNA"/>
</dbReference>